<proteinExistence type="predicted"/>
<dbReference type="EMBL" id="NGFN01000579">
    <property type="protein sequence ID" value="OUC84904.1"/>
    <property type="molecule type" value="Genomic_DNA"/>
</dbReference>
<dbReference type="RefSeq" id="WP_086605939.1">
    <property type="nucleotide sequence ID" value="NZ_NGFN01000579.1"/>
</dbReference>
<evidence type="ECO:0000313" key="2">
    <source>
        <dbReference type="EMBL" id="OUC84904.1"/>
    </source>
</evidence>
<evidence type="ECO:0000256" key="1">
    <source>
        <dbReference type="SAM" id="MobiDB-lite"/>
    </source>
</evidence>
<name>A0A243QS58_9ACTN</name>
<organism evidence="2 3">
    <name type="scientific">Streptomyces swartbergensis</name>
    <dbReference type="NCBI Taxonomy" id="487165"/>
    <lineage>
        <taxon>Bacteria</taxon>
        <taxon>Bacillati</taxon>
        <taxon>Actinomycetota</taxon>
        <taxon>Actinomycetes</taxon>
        <taxon>Kitasatosporales</taxon>
        <taxon>Streptomycetaceae</taxon>
        <taxon>Streptomyces</taxon>
    </lineage>
</organism>
<dbReference type="AlphaFoldDB" id="A0A243QS58"/>
<comment type="caution">
    <text evidence="2">The sequence shown here is derived from an EMBL/GenBank/DDBJ whole genome shotgun (WGS) entry which is preliminary data.</text>
</comment>
<evidence type="ECO:0000313" key="3">
    <source>
        <dbReference type="Proteomes" id="UP000195105"/>
    </source>
</evidence>
<feature type="region of interest" description="Disordered" evidence="1">
    <location>
        <begin position="62"/>
        <end position="86"/>
    </location>
</feature>
<accession>A0A243QS58</accession>
<sequence length="86" mass="9573">MPFEKIRIEDYPHPVGTLMRTRTGGVRAVVADAHEFAFLACCTAHHSRGLVAGHYPEVQGGRFVGPEKPIARPTDDDRDCPRFGRQ</sequence>
<feature type="compositionally biased region" description="Basic and acidic residues" evidence="1">
    <location>
        <begin position="69"/>
        <end position="86"/>
    </location>
</feature>
<dbReference type="Proteomes" id="UP000195105">
    <property type="component" value="Unassembled WGS sequence"/>
</dbReference>
<reference evidence="2 3" key="1">
    <citation type="submission" date="2017-05" db="EMBL/GenBank/DDBJ databases">
        <title>Biotechnological potential of actinobacteria isolated from South African environments.</title>
        <authorList>
            <person name="Le Roes-Hill M."/>
            <person name="Prins A."/>
            <person name="Durrell K.A."/>
        </authorList>
    </citation>
    <scope>NUCLEOTIDE SEQUENCE [LARGE SCALE GENOMIC DNA]</scope>
    <source>
        <strain evidence="2 3">HMC13</strain>
    </source>
</reference>
<gene>
    <name evidence="2" type="ORF">CA983_42145</name>
</gene>
<keyword evidence="3" id="KW-1185">Reference proteome</keyword>
<protein>
    <submittedName>
        <fullName evidence="2">Uncharacterized protein</fullName>
    </submittedName>
</protein>